<keyword evidence="5" id="KW-1185">Reference proteome</keyword>
<dbReference type="PANTHER" id="PTHR10218:SF222">
    <property type="entry name" value="EXTRA-LARGE GUANINE NUCLEOTIDE-BINDING PROTEIN 1"/>
    <property type="match status" value="1"/>
</dbReference>
<dbReference type="PANTHER" id="PTHR10218">
    <property type="entry name" value="GTP-BINDING PROTEIN ALPHA SUBUNIT"/>
    <property type="match status" value="1"/>
</dbReference>
<accession>A0ABR0V2Q2</accession>
<dbReference type="Pfam" id="PF00503">
    <property type="entry name" value="G-alpha"/>
    <property type="match status" value="1"/>
</dbReference>
<evidence type="ECO:0000256" key="1">
    <source>
        <dbReference type="ARBA" id="ARBA00022741"/>
    </source>
</evidence>
<dbReference type="Proteomes" id="UP001318860">
    <property type="component" value="Unassembled WGS sequence"/>
</dbReference>
<organism evidence="4 5">
    <name type="scientific">Rehmannia glutinosa</name>
    <name type="common">Chinese foxglove</name>
    <dbReference type="NCBI Taxonomy" id="99300"/>
    <lineage>
        <taxon>Eukaryota</taxon>
        <taxon>Viridiplantae</taxon>
        <taxon>Streptophyta</taxon>
        <taxon>Embryophyta</taxon>
        <taxon>Tracheophyta</taxon>
        <taxon>Spermatophyta</taxon>
        <taxon>Magnoliopsida</taxon>
        <taxon>eudicotyledons</taxon>
        <taxon>Gunneridae</taxon>
        <taxon>Pentapetalae</taxon>
        <taxon>asterids</taxon>
        <taxon>lamiids</taxon>
        <taxon>Lamiales</taxon>
        <taxon>Orobanchaceae</taxon>
        <taxon>Rehmannieae</taxon>
        <taxon>Rehmannia</taxon>
    </lineage>
</organism>
<dbReference type="Gene3D" id="3.40.50.300">
    <property type="entry name" value="P-loop containing nucleotide triphosphate hydrolases"/>
    <property type="match status" value="1"/>
</dbReference>
<proteinExistence type="predicted"/>
<evidence type="ECO:0000313" key="4">
    <source>
        <dbReference type="EMBL" id="KAK6129043.1"/>
    </source>
</evidence>
<keyword evidence="3" id="KW-0807">Transducer</keyword>
<name>A0ABR0V2Q2_REHGL</name>
<dbReference type="PROSITE" id="PS51882">
    <property type="entry name" value="G_ALPHA"/>
    <property type="match status" value="1"/>
</dbReference>
<dbReference type="SUPFAM" id="SSF52540">
    <property type="entry name" value="P-loop containing nucleoside triphosphate hydrolases"/>
    <property type="match status" value="1"/>
</dbReference>
<dbReference type="EMBL" id="JABTTQ020001674">
    <property type="protein sequence ID" value="KAK6129043.1"/>
    <property type="molecule type" value="Genomic_DNA"/>
</dbReference>
<keyword evidence="1" id="KW-0547">Nucleotide-binding</keyword>
<evidence type="ECO:0000313" key="5">
    <source>
        <dbReference type="Proteomes" id="UP001318860"/>
    </source>
</evidence>
<gene>
    <name evidence="4" type="ORF">DH2020_037204</name>
</gene>
<dbReference type="InterPro" id="IPR027417">
    <property type="entry name" value="P-loop_NTPase"/>
</dbReference>
<evidence type="ECO:0000256" key="2">
    <source>
        <dbReference type="ARBA" id="ARBA00023134"/>
    </source>
</evidence>
<dbReference type="SMART" id="SM00275">
    <property type="entry name" value="G_alpha"/>
    <property type="match status" value="1"/>
</dbReference>
<dbReference type="InterPro" id="IPR001019">
    <property type="entry name" value="Gprotein_alpha_su"/>
</dbReference>
<protein>
    <submittedName>
        <fullName evidence="4">Uncharacterized protein</fullName>
    </submittedName>
</protein>
<reference evidence="4 5" key="1">
    <citation type="journal article" date="2021" name="Comput. Struct. Biotechnol. J.">
        <title>De novo genome assembly of the potent medicinal plant Rehmannia glutinosa using nanopore technology.</title>
        <authorList>
            <person name="Ma L."/>
            <person name="Dong C."/>
            <person name="Song C."/>
            <person name="Wang X."/>
            <person name="Zheng X."/>
            <person name="Niu Y."/>
            <person name="Chen S."/>
            <person name="Feng W."/>
        </authorList>
    </citation>
    <scope>NUCLEOTIDE SEQUENCE [LARGE SCALE GENOMIC DNA]</scope>
    <source>
        <strain evidence="4">DH-2019</strain>
    </source>
</reference>
<comment type="caution">
    <text evidence="4">The sequence shown here is derived from an EMBL/GenBank/DDBJ whole genome shotgun (WGS) entry which is preliminary data.</text>
</comment>
<keyword evidence="2" id="KW-0342">GTP-binding</keyword>
<sequence>MSRIYDNWERLVAATLKRDQIWQLCHAHSREPSTTSLASDFSFPSPLPNELFDSSAYWQNSVPGVGTSRWGYDTSDIGVENIVKAENPQVLAREEIFVNGVPLSQEELTFLRRCQHPPRKLKPRYYWYDKFSGFWGLQGQKPSQIISPYLNVGGHLSVTSSNGNTQVYINGREITKVELRMLKAADIYKPHYKPSHMDILYAEAPSLVSSMIFSFPLPYDDDINSVDPKGVLLRYGLTRVSIDGFGYDCKWLEGFVEIGIVIFCISLNDYDLFVMGDDGASVNKMMVARKVFESFVTMCHQINVLLLLTKYDLFEEKIQRIPLNQCNWFNDFNPVKRFNTLNLGQMGFHYISVKFKRLYTALTDRKLYVAPVNCLKQDSVDAAFKYARDILKWVQWDEETEDYIREGSLYSDNE</sequence>
<evidence type="ECO:0000256" key="3">
    <source>
        <dbReference type="ARBA" id="ARBA00023224"/>
    </source>
</evidence>